<dbReference type="InterPro" id="IPR006935">
    <property type="entry name" value="Helicase/UvrB_N"/>
</dbReference>
<dbReference type="SMART" id="SM00490">
    <property type="entry name" value="HELICc"/>
    <property type="match status" value="1"/>
</dbReference>
<dbReference type="CDD" id="cd17926">
    <property type="entry name" value="DEXHc_RE"/>
    <property type="match status" value="1"/>
</dbReference>
<evidence type="ECO:0000313" key="7">
    <source>
        <dbReference type="EMBL" id="OYR56480.1"/>
    </source>
</evidence>
<reference evidence="7 8" key="1">
    <citation type="journal article" date="2014" name="Front. Microbiol.">
        <title>Population and genomic analysis of the genus Halorubrum.</title>
        <authorList>
            <person name="Fullmer M.S."/>
            <person name="Soucy S.M."/>
            <person name="Swithers K.S."/>
            <person name="Makkay A.M."/>
            <person name="Wheeler R."/>
            <person name="Ventosa A."/>
            <person name="Gogarten J.P."/>
            <person name="Papke R.T."/>
        </authorList>
    </citation>
    <scope>NUCLEOTIDE SEQUENCE [LARGE SCALE GENOMIC DNA]</scope>
    <source>
        <strain evidence="7 8">Cb34</strain>
    </source>
</reference>
<evidence type="ECO:0000259" key="6">
    <source>
        <dbReference type="PROSITE" id="PS51194"/>
    </source>
</evidence>
<dbReference type="AlphaFoldDB" id="A0A256IIW7"/>
<dbReference type="InterPro" id="IPR001650">
    <property type="entry name" value="Helicase_C-like"/>
</dbReference>
<dbReference type="InterPro" id="IPR014001">
    <property type="entry name" value="Helicase_ATP-bd"/>
</dbReference>
<dbReference type="GO" id="GO:0003677">
    <property type="term" value="F:DNA binding"/>
    <property type="evidence" value="ECO:0007669"/>
    <property type="project" value="InterPro"/>
</dbReference>
<dbReference type="GO" id="GO:0004386">
    <property type="term" value="F:helicase activity"/>
    <property type="evidence" value="ECO:0007669"/>
    <property type="project" value="UniProtKB-KW"/>
</dbReference>
<name>A0A256IIW7_9EURY</name>
<comment type="caution">
    <text evidence="7">The sequence shown here is derived from an EMBL/GenBank/DDBJ whole genome shotgun (WGS) entry which is preliminary data.</text>
</comment>
<dbReference type="OrthoDB" id="6396at2157"/>
<feature type="domain" description="Helicase C-terminal" evidence="6">
    <location>
        <begin position="501"/>
        <end position="655"/>
    </location>
</feature>
<dbReference type="EMBL" id="NHPJ01000085">
    <property type="protein sequence ID" value="OYR56480.1"/>
    <property type="molecule type" value="Genomic_DNA"/>
</dbReference>
<dbReference type="CDD" id="cd09179">
    <property type="entry name" value="PLDc_N_DEXD_a"/>
    <property type="match status" value="1"/>
</dbReference>
<keyword evidence="3 7" id="KW-0347">Helicase</keyword>
<evidence type="ECO:0000259" key="5">
    <source>
        <dbReference type="PROSITE" id="PS51192"/>
    </source>
</evidence>
<sequence length="684" mass="78117">MTDDDLFTSLDIPRVIDTSDVNFVDEFYNPLLSRSVEYKRGVGYFTTNWLRSASRGVAKLAENGGTAKWIMSPILEQEDWEALKLGQEAKHDEVLQQQLADTVRDLQYDLEYQTRNAIAWMIADGLLEIRFAIPKDDLHGDFHDKFGIFRDTEGNQLAFHGSKNDSAHSFENYEAYTVDCGWLSDRDAEGVTLQEKRFDEIWSGSKENVEVVSLPEGIRQDIASLRDHEHRPYPDPEQSDNGITLRPYQREAVDNWFANQRQGLFRMATGTGKTFTALGAMDEFLESRSTPTLVVIAVPYTHLADQWNTEIAKFGYNNPKFLYGSANTQWKEDLSRILSDLTLGMGSDQLVITTHTTLANEYFRDQIERSNCDALLIADEVHGLGSEHQRTALLEEYEYRIGLSATPKRHYDEEGSEHILDYFGGIVFEYALGEAIPEFLTPYDYYPTIVELTEEELEDYNNLSKRLATAAASDDADEELVNRLAMKRANIIKSAENKYVSLRSVLNRIGEPDHLLVYTNSGQIDHVQDILNEMGIRQHKFTYREDNDERQGLLTNFDKGEIDALVAMRCLDEGVDVPSTKQAILMSNTGNPMQFIQRRGRVLRKYPGKEKAIIYDFIVVPTMNPTESVAESERGILRKELRRFEEFAKNARNEHGARNKIEGIRMEYGIVEGNDEDTDSERSS</sequence>
<evidence type="ECO:0000256" key="2">
    <source>
        <dbReference type="ARBA" id="ARBA00022801"/>
    </source>
</evidence>
<evidence type="ECO:0000256" key="4">
    <source>
        <dbReference type="ARBA" id="ARBA00022840"/>
    </source>
</evidence>
<dbReference type="PROSITE" id="PS51194">
    <property type="entry name" value="HELICASE_CTER"/>
    <property type="match status" value="1"/>
</dbReference>
<protein>
    <submittedName>
        <fullName evidence="7">DNA repair helicase</fullName>
    </submittedName>
</protein>
<dbReference type="PANTHER" id="PTHR11274">
    <property type="entry name" value="RAD25/XP-B DNA REPAIR HELICASE"/>
    <property type="match status" value="1"/>
</dbReference>
<proteinExistence type="predicted"/>
<dbReference type="Pfam" id="PF00271">
    <property type="entry name" value="Helicase_C"/>
    <property type="match status" value="1"/>
</dbReference>
<evidence type="ECO:0000313" key="8">
    <source>
        <dbReference type="Proteomes" id="UP000216308"/>
    </source>
</evidence>
<gene>
    <name evidence="7" type="ORF">DJ70_08575</name>
</gene>
<dbReference type="PANTHER" id="PTHR11274:SF0">
    <property type="entry name" value="GENERAL TRANSCRIPTION AND DNA REPAIR FACTOR IIH HELICASE SUBUNIT XPB"/>
    <property type="match status" value="1"/>
</dbReference>
<feature type="domain" description="Helicase ATP-binding" evidence="5">
    <location>
        <begin position="254"/>
        <end position="425"/>
    </location>
</feature>
<dbReference type="InterPro" id="IPR027417">
    <property type="entry name" value="P-loop_NTPase"/>
</dbReference>
<dbReference type="SUPFAM" id="SSF52540">
    <property type="entry name" value="P-loop containing nucleoside triphosphate hydrolases"/>
    <property type="match status" value="1"/>
</dbReference>
<keyword evidence="2" id="KW-0378">Hydrolase</keyword>
<organism evidence="7 8">
    <name type="scientific">Halorubrum halodurans</name>
    <dbReference type="NCBI Taxonomy" id="1383851"/>
    <lineage>
        <taxon>Archaea</taxon>
        <taxon>Methanobacteriati</taxon>
        <taxon>Methanobacteriota</taxon>
        <taxon>Stenosarchaea group</taxon>
        <taxon>Halobacteria</taxon>
        <taxon>Halobacteriales</taxon>
        <taxon>Haloferacaceae</taxon>
        <taxon>Halorubrum</taxon>
    </lineage>
</organism>
<evidence type="ECO:0000256" key="3">
    <source>
        <dbReference type="ARBA" id="ARBA00022806"/>
    </source>
</evidence>
<dbReference type="RefSeq" id="WP_094531984.1">
    <property type="nucleotide sequence ID" value="NZ_NHPJ01000085.1"/>
</dbReference>
<dbReference type="Gene3D" id="3.40.50.300">
    <property type="entry name" value="P-loop containing nucleotide triphosphate hydrolases"/>
    <property type="match status" value="2"/>
</dbReference>
<accession>A0A256IIW7</accession>
<evidence type="ECO:0000256" key="1">
    <source>
        <dbReference type="ARBA" id="ARBA00022741"/>
    </source>
</evidence>
<dbReference type="InterPro" id="IPR050615">
    <property type="entry name" value="ATP-dep_DNA_Helicase"/>
</dbReference>
<dbReference type="Pfam" id="PF04851">
    <property type="entry name" value="ResIII"/>
    <property type="match status" value="1"/>
</dbReference>
<keyword evidence="4" id="KW-0067">ATP-binding</keyword>
<dbReference type="GO" id="GO:0005524">
    <property type="term" value="F:ATP binding"/>
    <property type="evidence" value="ECO:0007669"/>
    <property type="project" value="UniProtKB-KW"/>
</dbReference>
<dbReference type="Proteomes" id="UP000216308">
    <property type="component" value="Unassembled WGS sequence"/>
</dbReference>
<keyword evidence="8" id="KW-1185">Reference proteome</keyword>
<dbReference type="PROSITE" id="PS51192">
    <property type="entry name" value="HELICASE_ATP_BIND_1"/>
    <property type="match status" value="1"/>
</dbReference>
<dbReference type="SMART" id="SM00487">
    <property type="entry name" value="DEXDc"/>
    <property type="match status" value="1"/>
</dbReference>
<dbReference type="GO" id="GO:0016787">
    <property type="term" value="F:hydrolase activity"/>
    <property type="evidence" value="ECO:0007669"/>
    <property type="project" value="UniProtKB-KW"/>
</dbReference>
<keyword evidence="1" id="KW-0547">Nucleotide-binding</keyword>
<dbReference type="GO" id="GO:0140097">
    <property type="term" value="F:catalytic activity, acting on DNA"/>
    <property type="evidence" value="ECO:0007669"/>
    <property type="project" value="UniProtKB-ARBA"/>
</dbReference>